<dbReference type="EMBL" id="JAAGWF010000009">
    <property type="protein sequence ID" value="NEK57995.1"/>
    <property type="molecule type" value="Genomic_DNA"/>
</dbReference>
<dbReference type="Pfam" id="PF03724">
    <property type="entry name" value="META"/>
    <property type="match status" value="2"/>
</dbReference>
<organism evidence="2 3">
    <name type="scientific">Geodermatophilus sabuli</name>
    <dbReference type="NCBI Taxonomy" id="1564158"/>
    <lineage>
        <taxon>Bacteria</taxon>
        <taxon>Bacillati</taxon>
        <taxon>Actinomycetota</taxon>
        <taxon>Actinomycetes</taxon>
        <taxon>Geodermatophilales</taxon>
        <taxon>Geodermatophilaceae</taxon>
        <taxon>Geodermatophilus</taxon>
    </lineage>
</organism>
<feature type="domain" description="DUF306" evidence="1">
    <location>
        <begin position="114"/>
        <end position="223"/>
    </location>
</feature>
<dbReference type="InterPro" id="IPR038670">
    <property type="entry name" value="HslJ-like_sf"/>
</dbReference>
<dbReference type="InterPro" id="IPR053147">
    <property type="entry name" value="Hsp_HslJ-like"/>
</dbReference>
<reference evidence="2 3" key="1">
    <citation type="submission" date="2020-02" db="EMBL/GenBank/DDBJ databases">
        <title>Geodermatophilus sabuli CPCC 205279 I12A-02694.</title>
        <authorList>
            <person name="Jiang Z."/>
        </authorList>
    </citation>
    <scope>NUCLEOTIDE SEQUENCE [LARGE SCALE GENOMIC DNA]</scope>
    <source>
        <strain evidence="2 3">I12A-02694</strain>
    </source>
</reference>
<dbReference type="PANTHER" id="PTHR35535:SF2">
    <property type="entry name" value="DUF306 DOMAIN-CONTAINING PROTEIN"/>
    <property type="match status" value="1"/>
</dbReference>
<sequence>MTAHDWLLDVADSTLPGDVANPVTLAFAGGTAASGTAPCNTYRGTVVLEGDDGVRIEAIATTLMSCEPALMAAEREYLDALAQVRTADTRDPDRLALTSGGVRLSFTAIDARELIVGDWALTGVRTGAGIQSMVEGTEPVARVTADADVVVETGCNTLRTTWEIDGRTIVVEQPAGTSMNCEEPAGVMDQEAAIAAALTAASTIAITPATLTLLDDAGDIVLTAQRA</sequence>
<dbReference type="Gene3D" id="2.40.128.270">
    <property type="match status" value="2"/>
</dbReference>
<feature type="domain" description="DUF306" evidence="1">
    <location>
        <begin position="3"/>
        <end position="104"/>
    </location>
</feature>
<dbReference type="PANTHER" id="PTHR35535">
    <property type="entry name" value="HEAT SHOCK PROTEIN HSLJ"/>
    <property type="match status" value="1"/>
</dbReference>
<protein>
    <submittedName>
        <fullName evidence="2">META domain-containing protein</fullName>
    </submittedName>
</protein>
<dbReference type="RefSeq" id="WP_163481322.1">
    <property type="nucleotide sequence ID" value="NZ_JAAGWF010000009.1"/>
</dbReference>
<dbReference type="InterPro" id="IPR005184">
    <property type="entry name" value="DUF306_Meta_HslJ"/>
</dbReference>
<dbReference type="Proteomes" id="UP000470246">
    <property type="component" value="Unassembled WGS sequence"/>
</dbReference>
<proteinExistence type="predicted"/>
<name>A0A7K3VZB4_9ACTN</name>
<accession>A0A7K3VZB4</accession>
<dbReference type="AlphaFoldDB" id="A0A7K3VZB4"/>
<evidence type="ECO:0000259" key="1">
    <source>
        <dbReference type="Pfam" id="PF03724"/>
    </source>
</evidence>
<comment type="caution">
    <text evidence="2">The sequence shown here is derived from an EMBL/GenBank/DDBJ whole genome shotgun (WGS) entry which is preliminary data.</text>
</comment>
<keyword evidence="3" id="KW-1185">Reference proteome</keyword>
<evidence type="ECO:0000313" key="3">
    <source>
        <dbReference type="Proteomes" id="UP000470246"/>
    </source>
</evidence>
<evidence type="ECO:0000313" key="2">
    <source>
        <dbReference type="EMBL" id="NEK57995.1"/>
    </source>
</evidence>
<gene>
    <name evidence="2" type="ORF">GCU56_08935</name>
</gene>